<protein>
    <submittedName>
        <fullName evidence="1">Uncharacterized protein</fullName>
    </submittedName>
</protein>
<dbReference type="EMBL" id="KN401505">
    <property type="protein sequence ID" value="KHG14423.1"/>
    <property type="molecule type" value="Genomic_DNA"/>
</dbReference>
<dbReference type="Proteomes" id="UP000032142">
    <property type="component" value="Unassembled WGS sequence"/>
</dbReference>
<evidence type="ECO:0000313" key="1">
    <source>
        <dbReference type="EMBL" id="KHG14423.1"/>
    </source>
</evidence>
<sequence length="65" mass="7273">MCHPVCHTRLVDTPVSLDHVKIVGYTDLIRKGTPGDTRMCSMTMCDTQLKHTPVSLPVWTKIGHL</sequence>
<dbReference type="AlphaFoldDB" id="A0A0B0NIR4"/>
<evidence type="ECO:0000313" key="2">
    <source>
        <dbReference type="Proteomes" id="UP000032142"/>
    </source>
</evidence>
<gene>
    <name evidence="1" type="ORF">F383_16804</name>
</gene>
<name>A0A0B0NIR4_GOSAR</name>
<keyword evidence="2" id="KW-1185">Reference proteome</keyword>
<organism evidence="1 2">
    <name type="scientific">Gossypium arboreum</name>
    <name type="common">Tree cotton</name>
    <name type="synonym">Gossypium nanking</name>
    <dbReference type="NCBI Taxonomy" id="29729"/>
    <lineage>
        <taxon>Eukaryota</taxon>
        <taxon>Viridiplantae</taxon>
        <taxon>Streptophyta</taxon>
        <taxon>Embryophyta</taxon>
        <taxon>Tracheophyta</taxon>
        <taxon>Spermatophyta</taxon>
        <taxon>Magnoliopsida</taxon>
        <taxon>eudicotyledons</taxon>
        <taxon>Gunneridae</taxon>
        <taxon>Pentapetalae</taxon>
        <taxon>rosids</taxon>
        <taxon>malvids</taxon>
        <taxon>Malvales</taxon>
        <taxon>Malvaceae</taxon>
        <taxon>Malvoideae</taxon>
        <taxon>Gossypium</taxon>
    </lineage>
</organism>
<reference evidence="2" key="1">
    <citation type="submission" date="2014-09" db="EMBL/GenBank/DDBJ databases">
        <authorList>
            <person name="Mudge J."/>
            <person name="Ramaraj T."/>
            <person name="Lindquist I.E."/>
            <person name="Bharti A.K."/>
            <person name="Sundararajan A."/>
            <person name="Cameron C.T."/>
            <person name="Woodward J.E."/>
            <person name="May G.D."/>
            <person name="Brubaker C."/>
            <person name="Broadhvest J."/>
            <person name="Wilkins T.A."/>
        </authorList>
    </citation>
    <scope>NUCLEOTIDE SEQUENCE</scope>
    <source>
        <strain evidence="2">cv. AKA8401</strain>
    </source>
</reference>
<accession>A0A0B0NIR4</accession>
<proteinExistence type="predicted"/>